<evidence type="ECO:0000313" key="6">
    <source>
        <dbReference type="EMBL" id="KFM73718.1"/>
    </source>
</evidence>
<dbReference type="PROSITE" id="PS00018">
    <property type="entry name" value="EF_HAND_1"/>
    <property type="match status" value="1"/>
</dbReference>
<feature type="non-terminal residue" evidence="6">
    <location>
        <position position="138"/>
    </location>
</feature>
<keyword evidence="7" id="KW-1185">Reference proteome</keyword>
<feature type="chain" id="PRO_5001830297" evidence="4">
    <location>
        <begin position="18"/>
        <end position="138"/>
    </location>
</feature>
<organism evidence="6 7">
    <name type="scientific">Stegodyphus mimosarum</name>
    <name type="common">African social velvet spider</name>
    <dbReference type="NCBI Taxonomy" id="407821"/>
    <lineage>
        <taxon>Eukaryota</taxon>
        <taxon>Metazoa</taxon>
        <taxon>Ecdysozoa</taxon>
        <taxon>Arthropoda</taxon>
        <taxon>Chelicerata</taxon>
        <taxon>Arachnida</taxon>
        <taxon>Araneae</taxon>
        <taxon>Araneomorphae</taxon>
        <taxon>Entelegynae</taxon>
        <taxon>Eresoidea</taxon>
        <taxon>Eresidae</taxon>
        <taxon>Stegodyphus</taxon>
    </lineage>
</organism>
<gene>
    <name evidence="6" type="ORF">X975_07111</name>
</gene>
<dbReference type="OrthoDB" id="289247at2759"/>
<dbReference type="Gene3D" id="1.10.238.10">
    <property type="entry name" value="EF-hand"/>
    <property type="match status" value="1"/>
</dbReference>
<dbReference type="InterPro" id="IPR002048">
    <property type="entry name" value="EF_hand_dom"/>
</dbReference>
<evidence type="ECO:0000256" key="1">
    <source>
        <dbReference type="ARBA" id="ARBA00022729"/>
    </source>
</evidence>
<reference evidence="6 7" key="1">
    <citation type="submission" date="2013-11" db="EMBL/GenBank/DDBJ databases">
        <title>Genome sequencing of Stegodyphus mimosarum.</title>
        <authorList>
            <person name="Bechsgaard J."/>
        </authorList>
    </citation>
    <scope>NUCLEOTIDE SEQUENCE [LARGE SCALE GENOMIC DNA]</scope>
</reference>
<dbReference type="PANTHER" id="PTHR23104:SF17">
    <property type="entry name" value="EF-HAND DOMAIN-CONTAINING PROTEIN"/>
    <property type="match status" value="1"/>
</dbReference>
<evidence type="ECO:0000256" key="4">
    <source>
        <dbReference type="SAM" id="SignalP"/>
    </source>
</evidence>
<dbReference type="PANTHER" id="PTHR23104">
    <property type="entry name" value="MULTIPLE COAGULATION FACTOR DEFICIENCY PROTEIN 2 NEURAL STEM CELL DERIVED NEURONAL SURVIVAL PROTEIN"/>
    <property type="match status" value="1"/>
</dbReference>
<name>A0A087U8M9_STEMI</name>
<dbReference type="InterPro" id="IPR018247">
    <property type="entry name" value="EF_Hand_1_Ca_BS"/>
</dbReference>
<dbReference type="PROSITE" id="PS50222">
    <property type="entry name" value="EF_HAND_2"/>
    <property type="match status" value="1"/>
</dbReference>
<proteinExistence type="predicted"/>
<protein>
    <submittedName>
        <fullName evidence="6">Multiple coagulation factor deficiency protein 2-like protein</fullName>
    </submittedName>
</protein>
<dbReference type="AlphaFoldDB" id="A0A087U8M9"/>
<keyword evidence="2" id="KW-0677">Repeat</keyword>
<feature type="signal peptide" evidence="4">
    <location>
        <begin position="1"/>
        <end position="17"/>
    </location>
</feature>
<dbReference type="InterPro" id="IPR052110">
    <property type="entry name" value="MCFD2-like"/>
</dbReference>
<dbReference type="OMA" id="PEHEMLF"/>
<evidence type="ECO:0000256" key="2">
    <source>
        <dbReference type="ARBA" id="ARBA00022737"/>
    </source>
</evidence>
<evidence type="ECO:0000256" key="3">
    <source>
        <dbReference type="ARBA" id="ARBA00022837"/>
    </source>
</evidence>
<evidence type="ECO:0000313" key="7">
    <source>
        <dbReference type="Proteomes" id="UP000054359"/>
    </source>
</evidence>
<keyword evidence="1 4" id="KW-0732">Signal</keyword>
<dbReference type="InterPro" id="IPR011992">
    <property type="entry name" value="EF-hand-dom_pair"/>
</dbReference>
<dbReference type="STRING" id="407821.A0A087U8M9"/>
<sequence>MLALLVVLVTICAGVESHGTHLSNHQHRIKELKEKWSVEHVIRDIDHIKEDLSEMLNYTDEIPEHEMLFFMIRMHDFDDNGGLDGIEMRIALAHSMEHSDDFNHSPEAIERAIEDALKFDDNNDGVVDYAEFRKHRPD</sequence>
<dbReference type="Proteomes" id="UP000054359">
    <property type="component" value="Unassembled WGS sequence"/>
</dbReference>
<evidence type="ECO:0000259" key="5">
    <source>
        <dbReference type="PROSITE" id="PS50222"/>
    </source>
</evidence>
<dbReference type="GO" id="GO:0005509">
    <property type="term" value="F:calcium ion binding"/>
    <property type="evidence" value="ECO:0007669"/>
    <property type="project" value="InterPro"/>
</dbReference>
<feature type="domain" description="EF-hand" evidence="5">
    <location>
        <begin position="63"/>
        <end position="98"/>
    </location>
</feature>
<keyword evidence="3" id="KW-0106">Calcium</keyword>
<dbReference type="EMBL" id="KK118734">
    <property type="protein sequence ID" value="KFM73718.1"/>
    <property type="molecule type" value="Genomic_DNA"/>
</dbReference>
<dbReference type="SUPFAM" id="SSF47473">
    <property type="entry name" value="EF-hand"/>
    <property type="match status" value="1"/>
</dbReference>
<accession>A0A087U8M9</accession>